<evidence type="ECO:0000256" key="5">
    <source>
        <dbReference type="ARBA" id="ARBA00023033"/>
    </source>
</evidence>
<dbReference type="EMBL" id="REFR01000009">
    <property type="protein sequence ID" value="RMB11774.1"/>
    <property type="molecule type" value="Genomic_DNA"/>
</dbReference>
<reference evidence="6 7" key="1">
    <citation type="submission" date="2018-10" db="EMBL/GenBank/DDBJ databases">
        <title>Genomic Encyclopedia of Archaeal and Bacterial Type Strains, Phase II (KMG-II): from individual species to whole genera.</title>
        <authorList>
            <person name="Goeker M."/>
        </authorList>
    </citation>
    <scope>NUCLEOTIDE SEQUENCE [LARGE SCALE GENOMIC DNA]</scope>
    <source>
        <strain evidence="6 7">DSM 25217</strain>
    </source>
</reference>
<keyword evidence="2" id="KW-0285">Flavoprotein</keyword>
<dbReference type="CDD" id="cd04730">
    <property type="entry name" value="NPD_like"/>
    <property type="match status" value="1"/>
</dbReference>
<proteinExistence type="inferred from homology"/>
<keyword evidence="3" id="KW-0288">FMN</keyword>
<dbReference type="Gene3D" id="3.20.20.70">
    <property type="entry name" value="Aldolase class I"/>
    <property type="match status" value="1"/>
</dbReference>
<name>A0A3M0CQD8_9PROT</name>
<evidence type="ECO:0000256" key="2">
    <source>
        <dbReference type="ARBA" id="ARBA00022630"/>
    </source>
</evidence>
<evidence type="ECO:0000313" key="7">
    <source>
        <dbReference type="Proteomes" id="UP000271227"/>
    </source>
</evidence>
<dbReference type="InParanoid" id="A0A3M0CQD8"/>
<sequence>MAIPAGLRTGLKLPVIAAPMFLISEPGLVTACCRAGVIGTFPTLNARTTGILDEWMTEISQFCTSGDAPWGVNLIVHKSNARLDDDLALVLKHKPPLVITSVGHPGNIAEKVHAYGGVVFHDVIHMRHAAKAAEAGVDGIIAVCAGAGGHAGTLNPFAFIPQLKQTFDKTIILAGTISDGRSVRAAEVLGADMAYLGTRFIASREARVADGYKRMIEDDSSSDIVYTNKISGIWGNFLNRSLHDAGVDPETGKVTPPEGGAKTPWKEIWSAGQGIGTIDDSPPVADIIDRLKRDYSAARDETVSF</sequence>
<dbReference type="AlphaFoldDB" id="A0A3M0CQD8"/>
<gene>
    <name evidence="6" type="ORF">BXY39_0257</name>
</gene>
<accession>A0A3M0CQD8</accession>
<evidence type="ECO:0000256" key="4">
    <source>
        <dbReference type="ARBA" id="ARBA00023002"/>
    </source>
</evidence>
<evidence type="ECO:0000256" key="1">
    <source>
        <dbReference type="ARBA" id="ARBA00009881"/>
    </source>
</evidence>
<comment type="similarity">
    <text evidence="1">Belongs to the nitronate monooxygenase family. NMO class I subfamily.</text>
</comment>
<keyword evidence="4" id="KW-0560">Oxidoreductase</keyword>
<dbReference type="GO" id="GO:0018580">
    <property type="term" value="F:nitronate monooxygenase activity"/>
    <property type="evidence" value="ECO:0007669"/>
    <property type="project" value="InterPro"/>
</dbReference>
<dbReference type="PANTHER" id="PTHR42747:SF4">
    <property type="entry name" value="BLR1330 PROTEIN"/>
    <property type="match status" value="1"/>
</dbReference>
<protein>
    <submittedName>
        <fullName evidence="6">Nitronate monooxygenase</fullName>
    </submittedName>
</protein>
<keyword evidence="7" id="KW-1185">Reference proteome</keyword>
<evidence type="ECO:0000313" key="6">
    <source>
        <dbReference type="EMBL" id="RMB11774.1"/>
    </source>
</evidence>
<comment type="caution">
    <text evidence="6">The sequence shown here is derived from an EMBL/GenBank/DDBJ whole genome shotgun (WGS) entry which is preliminary data.</text>
</comment>
<dbReference type="InterPro" id="IPR013785">
    <property type="entry name" value="Aldolase_TIM"/>
</dbReference>
<evidence type="ECO:0000256" key="3">
    <source>
        <dbReference type="ARBA" id="ARBA00022643"/>
    </source>
</evidence>
<dbReference type="OrthoDB" id="9778912at2"/>
<dbReference type="Pfam" id="PF03060">
    <property type="entry name" value="NMO"/>
    <property type="match status" value="1"/>
</dbReference>
<dbReference type="RefSeq" id="WP_121937016.1">
    <property type="nucleotide sequence ID" value="NZ_REFR01000009.1"/>
</dbReference>
<dbReference type="SUPFAM" id="SSF51412">
    <property type="entry name" value="Inosine monophosphate dehydrogenase (IMPDH)"/>
    <property type="match status" value="1"/>
</dbReference>
<dbReference type="Proteomes" id="UP000271227">
    <property type="component" value="Unassembled WGS sequence"/>
</dbReference>
<organism evidence="6 7">
    <name type="scientific">Eilatimonas milleporae</name>
    <dbReference type="NCBI Taxonomy" id="911205"/>
    <lineage>
        <taxon>Bacteria</taxon>
        <taxon>Pseudomonadati</taxon>
        <taxon>Pseudomonadota</taxon>
        <taxon>Alphaproteobacteria</taxon>
        <taxon>Kordiimonadales</taxon>
        <taxon>Kordiimonadaceae</taxon>
        <taxon>Eilatimonas</taxon>
    </lineage>
</organism>
<dbReference type="PANTHER" id="PTHR42747">
    <property type="entry name" value="NITRONATE MONOOXYGENASE-RELATED"/>
    <property type="match status" value="1"/>
</dbReference>
<dbReference type="InterPro" id="IPR004136">
    <property type="entry name" value="NMO"/>
</dbReference>
<keyword evidence="5 6" id="KW-0503">Monooxygenase</keyword>